<evidence type="ECO:0000313" key="4">
    <source>
        <dbReference type="Proteomes" id="UP001465976"/>
    </source>
</evidence>
<evidence type="ECO:0000256" key="1">
    <source>
        <dbReference type="SAM" id="MobiDB-lite"/>
    </source>
</evidence>
<name>A0ABR3F8B3_9AGAR</name>
<feature type="region of interest" description="Disordered" evidence="1">
    <location>
        <begin position="141"/>
        <end position="160"/>
    </location>
</feature>
<gene>
    <name evidence="3" type="ORF">V5O48_010477</name>
</gene>
<feature type="transmembrane region" description="Helical" evidence="2">
    <location>
        <begin position="16"/>
        <end position="38"/>
    </location>
</feature>
<evidence type="ECO:0000313" key="3">
    <source>
        <dbReference type="EMBL" id="KAL0571489.1"/>
    </source>
</evidence>
<evidence type="ECO:0008006" key="5">
    <source>
        <dbReference type="Google" id="ProtNLM"/>
    </source>
</evidence>
<protein>
    <recommendedName>
        <fullName evidence="5">Transmembrane protein</fullName>
    </recommendedName>
</protein>
<sequence length="576" mass="63959">MAPPSSSNSEKPPKKLYPCSLILISIWAVSVALMIWWLERVVRHTPEEVQIDPLAYFGASPLVWIKRWAIVMRLPTVLLTVFAQAHGPITAMHLARIAVSALSRRSSAPNSWMELFWLADGEWEGPMGIAKTAWATRWWGSSKDSRTSSPPPPPPAPKDPPIPRVSFTFVLFATTSAVALITPVLLSQAYRIENTYIRYPYRGWVLDAVSFDKMQHIDGSDQMSMGIKSWEYDNIGALLMDYGLFYTPVDVEARRRERFRAGNIGNGTIPNLQGLHLNLSCAPVPSLDIGNLNTSWTTFCQSHISQFHGLPPSMRKGVTNLTDELGAPVLAEFSLYLCNNRTNAHPFHGGAQSRNTGYAYYEVLTDRNNATGLFQCNTTLTTGTVTAYGSNQTFTNFTPWCILNSSDATEPILDPLFAVFDSLGKAEVDPADTIFKGVYQDNRSINPDFAKYISNCVASSLTDAIFIFTSALARLSRDTVLYSGYVPVPLGLYTRHDKFAYCAYALLVLWAVLIVVLMIRSYRRTFSGSLGSYVAAELAFWHRPLLEDLTALGDPDDNKGKLVEEFKYPQEGGGAD</sequence>
<keyword evidence="2" id="KW-0812">Transmembrane</keyword>
<keyword evidence="4" id="KW-1185">Reference proteome</keyword>
<proteinExistence type="predicted"/>
<keyword evidence="2" id="KW-1133">Transmembrane helix</keyword>
<dbReference type="Proteomes" id="UP001465976">
    <property type="component" value="Unassembled WGS sequence"/>
</dbReference>
<reference evidence="3 4" key="1">
    <citation type="submission" date="2024-02" db="EMBL/GenBank/DDBJ databases">
        <title>A draft genome for the cacao thread blight pathogen Marasmius crinis-equi.</title>
        <authorList>
            <person name="Cohen S.P."/>
            <person name="Baruah I.K."/>
            <person name="Amoako-Attah I."/>
            <person name="Bukari Y."/>
            <person name="Meinhardt L.W."/>
            <person name="Bailey B.A."/>
        </authorList>
    </citation>
    <scope>NUCLEOTIDE SEQUENCE [LARGE SCALE GENOMIC DNA]</scope>
    <source>
        <strain evidence="3 4">GH-76</strain>
    </source>
</reference>
<evidence type="ECO:0000256" key="2">
    <source>
        <dbReference type="SAM" id="Phobius"/>
    </source>
</evidence>
<comment type="caution">
    <text evidence="3">The sequence shown here is derived from an EMBL/GenBank/DDBJ whole genome shotgun (WGS) entry which is preliminary data.</text>
</comment>
<organism evidence="3 4">
    <name type="scientific">Marasmius crinis-equi</name>
    <dbReference type="NCBI Taxonomy" id="585013"/>
    <lineage>
        <taxon>Eukaryota</taxon>
        <taxon>Fungi</taxon>
        <taxon>Dikarya</taxon>
        <taxon>Basidiomycota</taxon>
        <taxon>Agaricomycotina</taxon>
        <taxon>Agaricomycetes</taxon>
        <taxon>Agaricomycetidae</taxon>
        <taxon>Agaricales</taxon>
        <taxon>Marasmiineae</taxon>
        <taxon>Marasmiaceae</taxon>
        <taxon>Marasmius</taxon>
    </lineage>
</organism>
<feature type="compositionally biased region" description="Pro residues" evidence="1">
    <location>
        <begin position="149"/>
        <end position="160"/>
    </location>
</feature>
<accession>A0ABR3F8B3</accession>
<feature type="transmembrane region" description="Helical" evidence="2">
    <location>
        <begin position="165"/>
        <end position="186"/>
    </location>
</feature>
<dbReference type="EMBL" id="JBAHYK010000761">
    <property type="protein sequence ID" value="KAL0571489.1"/>
    <property type="molecule type" value="Genomic_DNA"/>
</dbReference>
<feature type="transmembrane region" description="Helical" evidence="2">
    <location>
        <begin position="498"/>
        <end position="519"/>
    </location>
</feature>
<keyword evidence="2" id="KW-0472">Membrane</keyword>